<dbReference type="HOGENOM" id="CLU_3355218_0_0_9"/>
<dbReference type="KEGG" id="chy:CHY_0299"/>
<organism evidence="1 2">
    <name type="scientific">Carboxydothermus hydrogenoformans (strain ATCC BAA-161 / DSM 6008 / Z-2901)</name>
    <dbReference type="NCBI Taxonomy" id="246194"/>
    <lineage>
        <taxon>Bacteria</taxon>
        <taxon>Bacillati</taxon>
        <taxon>Bacillota</taxon>
        <taxon>Clostridia</taxon>
        <taxon>Thermoanaerobacterales</taxon>
        <taxon>Thermoanaerobacteraceae</taxon>
        <taxon>Carboxydothermus</taxon>
    </lineage>
</organism>
<accession>Q3AFB4</accession>
<dbReference type="EMBL" id="CP000141">
    <property type="protein sequence ID" value="ABB14749.1"/>
    <property type="molecule type" value="Genomic_DNA"/>
</dbReference>
<gene>
    <name evidence="1" type="ordered locus">CHY_0299</name>
</gene>
<protein>
    <submittedName>
        <fullName evidence="1">Uncharacterized protein</fullName>
    </submittedName>
</protein>
<dbReference type="InParanoid" id="Q3AFB4"/>
<evidence type="ECO:0000313" key="2">
    <source>
        <dbReference type="Proteomes" id="UP000002706"/>
    </source>
</evidence>
<evidence type="ECO:0000313" key="1">
    <source>
        <dbReference type="EMBL" id="ABB14749.1"/>
    </source>
</evidence>
<proteinExistence type="predicted"/>
<dbReference type="Proteomes" id="UP000002706">
    <property type="component" value="Chromosome"/>
</dbReference>
<keyword evidence="2" id="KW-1185">Reference proteome</keyword>
<reference evidence="1 2" key="1">
    <citation type="journal article" date="2005" name="PLoS Genet.">
        <title>Life in hot carbon monoxide: the complete genome sequence of Carboxydothermus hydrogenoformans Z-2901.</title>
        <authorList>
            <person name="Wu M."/>
            <person name="Ren Q."/>
            <person name="Durkin A.S."/>
            <person name="Daugherty S.C."/>
            <person name="Brinkac L.M."/>
            <person name="Dodson R.J."/>
            <person name="Madupu R."/>
            <person name="Sullivan S.A."/>
            <person name="Kolonay J.F."/>
            <person name="Haft D.H."/>
            <person name="Nelson W.C."/>
            <person name="Tallon L.J."/>
            <person name="Jones K.M."/>
            <person name="Ulrich L.E."/>
            <person name="Gonzalez J.M."/>
            <person name="Zhulin I.B."/>
            <person name="Robb F.T."/>
            <person name="Eisen J.A."/>
        </authorList>
    </citation>
    <scope>NUCLEOTIDE SEQUENCE [LARGE SCALE GENOMIC DNA]</scope>
    <source>
        <strain evidence="2">ATCC BAA-161 / DSM 6008 / Z-2901</strain>
    </source>
</reference>
<name>Q3AFB4_CARHZ</name>
<dbReference type="STRING" id="246194.CHY_0299"/>
<sequence>MLYLRLNPPKIEKSLPIKEKILPDILKKILTYFPDF</sequence>
<dbReference type="AlphaFoldDB" id="Q3AFB4"/>